<dbReference type="GO" id="GO:0005524">
    <property type="term" value="F:ATP binding"/>
    <property type="evidence" value="ECO:0007669"/>
    <property type="project" value="UniProtKB-UniRule"/>
</dbReference>
<evidence type="ECO:0000256" key="7">
    <source>
        <dbReference type="ARBA" id="ARBA00023136"/>
    </source>
</evidence>
<dbReference type="Pfam" id="PF00005">
    <property type="entry name" value="ABC_tran"/>
    <property type="match status" value="1"/>
</dbReference>
<dbReference type="SMART" id="SM00382">
    <property type="entry name" value="AAA"/>
    <property type="match status" value="1"/>
</dbReference>
<dbReference type="PROSITE" id="PS50893">
    <property type="entry name" value="ABC_TRANSPORTER_2"/>
    <property type="match status" value="1"/>
</dbReference>
<evidence type="ECO:0000313" key="11">
    <source>
        <dbReference type="EMBL" id="EFM63915.1"/>
    </source>
</evidence>
<dbReference type="InterPro" id="IPR050095">
    <property type="entry name" value="ECF_ABC_transporter_ATP-bd"/>
</dbReference>
<accession>E0E5A1</accession>
<dbReference type="InterPro" id="IPR027417">
    <property type="entry name" value="P-loop_NTPase"/>
</dbReference>
<protein>
    <recommendedName>
        <fullName evidence="9">Energy-coupling factor transporter ATP-binding protein EcfA2</fullName>
        <ecNumber evidence="9">7.-.-.-</ecNumber>
    </recommendedName>
</protein>
<dbReference type="FunFam" id="3.40.50.300:FF:000224">
    <property type="entry name" value="Energy-coupling factor transporter ATP-binding protein EcfA"/>
    <property type="match status" value="1"/>
</dbReference>
<reference evidence="11 12" key="1">
    <citation type="submission" date="2010-08" db="EMBL/GenBank/DDBJ databases">
        <authorList>
            <person name="Harkins D.M."/>
            <person name="Madupu R."/>
            <person name="Durkin A.S."/>
            <person name="Torralba M."/>
            <person name="Methe B."/>
            <person name="Sutton G.G."/>
            <person name="Nelson K.E."/>
        </authorList>
    </citation>
    <scope>NUCLEOTIDE SEQUENCE [LARGE SCALE GENOMIC DNA]</scope>
    <source>
        <strain evidence="11 12">DSM 17678</strain>
    </source>
</reference>
<comment type="function">
    <text evidence="8">Probably part of an ABC transporter complex. Responsible for energy coupling to the transport system.</text>
</comment>
<dbReference type="GO" id="GO:0043190">
    <property type="term" value="C:ATP-binding cassette (ABC) transporter complex"/>
    <property type="evidence" value="ECO:0007669"/>
    <property type="project" value="TreeGrafter"/>
</dbReference>
<sequence length="291" mass="32644">MSIKVENLTYIYDEGMPFEHRALDDVSFEIQDRDFVGLIGHTGSGKSTLIQHLNGLMKPSSGKIYINGFDITQKDQNLTDIRKRVGIVFQYAEYQLFEETVARDIAFGPQNLGLDEEEVDRRVRKAMADVGLDYDHFSEKSPFELSGGQKRRVAIAGVIAMHPEVLILDEPTAGLDPGGRDEIFELIKDLHANNDMTVILSSHSMDDMAKLVNTLMVMNKGRLEIMGSPREVFKENADRLRGMGLNIPQVLELAIKLKEAGYDVRTDVITIEEVRTEIKRCLLEKGGSTNA</sequence>
<dbReference type="Gene3D" id="3.40.50.300">
    <property type="entry name" value="P-loop containing nucleotide triphosphate hydrolases"/>
    <property type="match status" value="1"/>
</dbReference>
<dbReference type="InterPro" id="IPR005876">
    <property type="entry name" value="Co_trans_ATP-bd"/>
</dbReference>
<organism evidence="11 12">
    <name type="scientific">Peptostreptococcus stomatis DSM 17678</name>
    <dbReference type="NCBI Taxonomy" id="596315"/>
    <lineage>
        <taxon>Bacteria</taxon>
        <taxon>Bacillati</taxon>
        <taxon>Bacillota</taxon>
        <taxon>Clostridia</taxon>
        <taxon>Peptostreptococcales</taxon>
        <taxon>Peptostreptococcaceae</taxon>
        <taxon>Peptostreptococcus</taxon>
    </lineage>
</organism>
<dbReference type="AlphaFoldDB" id="E0E5A1"/>
<evidence type="ECO:0000256" key="5">
    <source>
        <dbReference type="ARBA" id="ARBA00022840"/>
    </source>
</evidence>
<dbReference type="Proteomes" id="UP000003244">
    <property type="component" value="Unassembled WGS sequence"/>
</dbReference>
<name>E0E5A1_9FIRM</name>
<dbReference type="STRING" id="596315.HMPREF0634_0071"/>
<evidence type="ECO:0000256" key="2">
    <source>
        <dbReference type="ARBA" id="ARBA00022448"/>
    </source>
</evidence>
<gene>
    <name evidence="11" type="ORF">HMPREF0634_0071</name>
</gene>
<evidence type="ECO:0000256" key="1">
    <source>
        <dbReference type="ARBA" id="ARBA00004202"/>
    </source>
</evidence>
<keyword evidence="6" id="KW-1278">Translocase</keyword>
<dbReference type="CDD" id="cd03225">
    <property type="entry name" value="ABC_cobalt_CbiO_domain1"/>
    <property type="match status" value="1"/>
</dbReference>
<dbReference type="NCBIfam" id="TIGR04521">
    <property type="entry name" value="ECF_ATPase_2"/>
    <property type="match status" value="1"/>
</dbReference>
<dbReference type="PANTHER" id="PTHR43553:SF27">
    <property type="entry name" value="ENERGY-COUPLING FACTOR TRANSPORTER ATP-BINDING PROTEIN ECFA2"/>
    <property type="match status" value="1"/>
</dbReference>
<keyword evidence="7 9" id="KW-0472">Membrane</keyword>
<dbReference type="RefSeq" id="WP_007791441.1">
    <property type="nucleotide sequence ID" value="NZ_ADGQ01000074.1"/>
</dbReference>
<proteinExistence type="inferred from homology"/>
<evidence type="ECO:0000256" key="6">
    <source>
        <dbReference type="ARBA" id="ARBA00022967"/>
    </source>
</evidence>
<comment type="subcellular location">
    <subcellularLocation>
        <location evidence="1 9">Cell membrane</location>
        <topology evidence="1 9">Peripheral membrane protein</topology>
    </subcellularLocation>
</comment>
<evidence type="ECO:0000259" key="10">
    <source>
        <dbReference type="PROSITE" id="PS50893"/>
    </source>
</evidence>
<comment type="caution">
    <text evidence="11">The sequence shown here is derived from an EMBL/GenBank/DDBJ whole genome shotgun (WGS) entry which is preliminary data.</text>
</comment>
<dbReference type="PROSITE" id="PS00211">
    <property type="entry name" value="ABC_TRANSPORTER_1"/>
    <property type="match status" value="1"/>
</dbReference>
<dbReference type="OrthoDB" id="9784332at2"/>
<keyword evidence="3 9" id="KW-1003">Cell membrane</keyword>
<keyword evidence="2 9" id="KW-0813">Transport</keyword>
<dbReference type="InterPro" id="IPR003593">
    <property type="entry name" value="AAA+_ATPase"/>
</dbReference>
<comment type="subunit">
    <text evidence="9">Forms a stable energy-coupling factor (ECF) transporter complex composed of 2 membrane-embedded substrate-binding proteins (S component), 2 ATP-binding proteins (A component) and 2 transmembrane proteins (T component).</text>
</comment>
<dbReference type="GO" id="GO:0042626">
    <property type="term" value="F:ATPase-coupled transmembrane transporter activity"/>
    <property type="evidence" value="ECO:0007669"/>
    <property type="project" value="TreeGrafter"/>
</dbReference>
<dbReference type="EC" id="7.-.-.-" evidence="9"/>
<keyword evidence="4 9" id="KW-0547">Nucleotide-binding</keyword>
<comment type="similarity">
    <text evidence="9">Belongs to the ABC transporter superfamily. Energy-coupling factor EcfA family.</text>
</comment>
<dbReference type="SUPFAM" id="SSF52540">
    <property type="entry name" value="P-loop containing nucleoside triphosphate hydrolases"/>
    <property type="match status" value="1"/>
</dbReference>
<dbReference type="InterPro" id="IPR015856">
    <property type="entry name" value="ABC_transpr_CbiO/EcfA_su"/>
</dbReference>
<dbReference type="InterPro" id="IPR003439">
    <property type="entry name" value="ABC_transporter-like_ATP-bd"/>
</dbReference>
<keyword evidence="5 9" id="KW-0067">ATP-binding</keyword>
<dbReference type="InterPro" id="IPR030946">
    <property type="entry name" value="EcfA2"/>
</dbReference>
<feature type="domain" description="ABC transporter" evidence="10">
    <location>
        <begin position="3"/>
        <end position="245"/>
    </location>
</feature>
<evidence type="ECO:0000256" key="9">
    <source>
        <dbReference type="RuleBase" id="RU365104"/>
    </source>
</evidence>
<keyword evidence="12" id="KW-1185">Reference proteome</keyword>
<dbReference type="GO" id="GO:0016887">
    <property type="term" value="F:ATP hydrolysis activity"/>
    <property type="evidence" value="ECO:0007669"/>
    <property type="project" value="InterPro"/>
</dbReference>
<dbReference type="EMBL" id="ADGQ01000074">
    <property type="protein sequence ID" value="EFM63915.1"/>
    <property type="molecule type" value="Genomic_DNA"/>
</dbReference>
<dbReference type="NCBIfam" id="NF010158">
    <property type="entry name" value="PRK13637.1"/>
    <property type="match status" value="1"/>
</dbReference>
<dbReference type="eggNOG" id="COG1122">
    <property type="taxonomic scope" value="Bacteria"/>
</dbReference>
<dbReference type="NCBIfam" id="TIGR01166">
    <property type="entry name" value="cbiO"/>
    <property type="match status" value="1"/>
</dbReference>
<evidence type="ECO:0000313" key="12">
    <source>
        <dbReference type="Proteomes" id="UP000003244"/>
    </source>
</evidence>
<evidence type="ECO:0000256" key="3">
    <source>
        <dbReference type="ARBA" id="ARBA00022475"/>
    </source>
</evidence>
<comment type="function">
    <text evidence="9">ATP-binding (A) component of a common energy-coupling factor (ECF) ABC-transporter complex.</text>
</comment>
<dbReference type="GO" id="GO:0006824">
    <property type="term" value="P:cobalt ion transport"/>
    <property type="evidence" value="ECO:0007669"/>
    <property type="project" value="InterPro"/>
</dbReference>
<dbReference type="InterPro" id="IPR017871">
    <property type="entry name" value="ABC_transporter-like_CS"/>
</dbReference>
<dbReference type="GeneID" id="84801484"/>
<evidence type="ECO:0000256" key="8">
    <source>
        <dbReference type="ARBA" id="ARBA00025157"/>
    </source>
</evidence>
<dbReference type="PANTHER" id="PTHR43553">
    <property type="entry name" value="HEAVY METAL TRANSPORTER"/>
    <property type="match status" value="1"/>
</dbReference>
<evidence type="ECO:0000256" key="4">
    <source>
        <dbReference type="ARBA" id="ARBA00022741"/>
    </source>
</evidence>